<dbReference type="Pfam" id="PF13175">
    <property type="entry name" value="AAA_15"/>
    <property type="match status" value="1"/>
</dbReference>
<feature type="domain" description="Endonuclease GajA/Old nuclease/RecF-like AAA" evidence="1">
    <location>
        <begin position="3"/>
        <end position="349"/>
    </location>
</feature>
<dbReference type="Proteomes" id="UP000322025">
    <property type="component" value="Unassembled WGS sequence"/>
</dbReference>
<dbReference type="InterPro" id="IPR041685">
    <property type="entry name" value="AAA_GajA/Old/RecF-like"/>
</dbReference>
<dbReference type="RefSeq" id="WP_150310963.1">
    <property type="nucleotide sequence ID" value="NZ_VMSO01000011.1"/>
</dbReference>
<dbReference type="EMBL" id="VMSO01000011">
    <property type="protein sequence ID" value="KAA8501137.1"/>
    <property type="molecule type" value="Genomic_DNA"/>
</dbReference>
<proteinExistence type="predicted"/>
<dbReference type="OrthoDB" id="308933at2"/>
<dbReference type="PANTHER" id="PTHR43581">
    <property type="entry name" value="ATP/GTP PHOSPHATASE"/>
    <property type="match status" value="1"/>
</dbReference>
<gene>
    <name evidence="2" type="ORF">FNY66_09510</name>
</gene>
<comment type="caution">
    <text evidence="2">The sequence shown here is derived from an EMBL/GenBank/DDBJ whole genome shotgun (WGS) entry which is preliminary data.</text>
</comment>
<dbReference type="InterPro" id="IPR051396">
    <property type="entry name" value="Bact_Antivir_Def_Nuclease"/>
</dbReference>
<evidence type="ECO:0000259" key="1">
    <source>
        <dbReference type="Pfam" id="PF13175"/>
    </source>
</evidence>
<evidence type="ECO:0000313" key="2">
    <source>
        <dbReference type="EMBL" id="KAA8501137.1"/>
    </source>
</evidence>
<keyword evidence="2" id="KW-0067">ATP-binding</keyword>
<accession>A0A5M9HWX6</accession>
<dbReference type="SUPFAM" id="SSF52540">
    <property type="entry name" value="P-loop containing nucleoside triphosphate hydrolases"/>
    <property type="match status" value="1"/>
</dbReference>
<evidence type="ECO:0000313" key="3">
    <source>
        <dbReference type="Proteomes" id="UP000322025"/>
    </source>
</evidence>
<dbReference type="AlphaFoldDB" id="A0A5M9HWX6"/>
<dbReference type="Gene3D" id="3.40.50.300">
    <property type="entry name" value="P-loop containing nucleotide triphosphate hydrolases"/>
    <property type="match status" value="1"/>
</dbReference>
<reference evidence="2" key="1">
    <citation type="submission" date="2019-07" db="EMBL/GenBank/DDBJ databases">
        <authorList>
            <person name="Wongkuna S."/>
            <person name="Scaria J."/>
        </authorList>
    </citation>
    <scope>NUCLEOTIDE SEQUENCE [LARGE SCALE GENOMIC DNA]</scope>
    <source>
        <strain evidence="2">SW178</strain>
    </source>
</reference>
<sequence>MSRKILIKNFGPVKTAEVDLNKNFQIFIGEQASGKSTIGKAVYFCRKIRDYTLDFLLDDDQFMLNHQNEYFTNYLKYLTRKFMACFGRTKHMPYFNIQYTWNNTSISIQTNKDGYVRFRFDEMLSSQIQHLIRETAVMHQKMADHNSNSIIDNITAVGVMKRRLSKFVSEIFGDSDEVIYIPAGRSLLATLSEDLWGLSTEHMDLTMKEFISLIQRARSNFGTKIPEMIKDYTKTVKGQINNAAVDQAYQLIQEILKADYTSEEDGERIYFDERHWVKLMYGSSGQQEALWILLLSFILILENRRAFVIIEEPEAHLFPKAQKKIVNLIALLVNSTESRVILTTHSPYILTSANILLYSDKVEGNRKNAADSVVHRSIRLSYDNASAYVVGTENKTIVSLMDEETHMIDTEYIDSVSGITNEELERLLDMESEL</sequence>
<dbReference type="PANTHER" id="PTHR43581:SF2">
    <property type="entry name" value="EXCINUCLEASE ATPASE SUBUNIT"/>
    <property type="match status" value="1"/>
</dbReference>
<keyword evidence="2" id="KW-0547">Nucleotide-binding</keyword>
<name>A0A5M9HWX6_9FIRM</name>
<dbReference type="GO" id="GO:0005524">
    <property type="term" value="F:ATP binding"/>
    <property type="evidence" value="ECO:0007669"/>
    <property type="project" value="UniProtKB-KW"/>
</dbReference>
<keyword evidence="3" id="KW-1185">Reference proteome</keyword>
<protein>
    <submittedName>
        <fullName evidence="2">ATP-binding protein</fullName>
    </submittedName>
</protein>
<organism evidence="2 3">
    <name type="scientific">Mediterraneibacter catenae</name>
    <dbReference type="NCBI Taxonomy" id="2594882"/>
    <lineage>
        <taxon>Bacteria</taxon>
        <taxon>Bacillati</taxon>
        <taxon>Bacillota</taxon>
        <taxon>Clostridia</taxon>
        <taxon>Lachnospirales</taxon>
        <taxon>Lachnospiraceae</taxon>
        <taxon>Mediterraneibacter</taxon>
    </lineage>
</organism>
<dbReference type="InterPro" id="IPR027417">
    <property type="entry name" value="P-loop_NTPase"/>
</dbReference>